<gene>
    <name evidence="7" type="ORF">A3B45_02620</name>
</gene>
<evidence type="ECO:0000313" key="8">
    <source>
        <dbReference type="Proteomes" id="UP000178565"/>
    </source>
</evidence>
<dbReference type="InterPro" id="IPR051533">
    <property type="entry name" value="WaaL-like"/>
</dbReference>
<feature type="transmembrane region" description="Helical" evidence="5">
    <location>
        <begin position="364"/>
        <end position="382"/>
    </location>
</feature>
<evidence type="ECO:0000313" key="7">
    <source>
        <dbReference type="EMBL" id="OGE43899.1"/>
    </source>
</evidence>
<keyword evidence="4 5" id="KW-0472">Membrane</keyword>
<evidence type="ECO:0000259" key="6">
    <source>
        <dbReference type="Pfam" id="PF04932"/>
    </source>
</evidence>
<protein>
    <recommendedName>
        <fullName evidence="6">O-antigen ligase-related domain-containing protein</fullName>
    </recommendedName>
</protein>
<dbReference type="Pfam" id="PF04932">
    <property type="entry name" value="Wzy_C"/>
    <property type="match status" value="1"/>
</dbReference>
<keyword evidence="2 5" id="KW-0812">Transmembrane</keyword>
<feature type="transmembrane region" description="Helical" evidence="5">
    <location>
        <begin position="40"/>
        <end position="60"/>
    </location>
</feature>
<evidence type="ECO:0000256" key="3">
    <source>
        <dbReference type="ARBA" id="ARBA00022989"/>
    </source>
</evidence>
<proteinExistence type="predicted"/>
<reference evidence="7 8" key="1">
    <citation type="journal article" date="2016" name="Nat. Commun.">
        <title>Thousands of microbial genomes shed light on interconnected biogeochemical processes in an aquifer system.</title>
        <authorList>
            <person name="Anantharaman K."/>
            <person name="Brown C.T."/>
            <person name="Hug L.A."/>
            <person name="Sharon I."/>
            <person name="Castelle C.J."/>
            <person name="Probst A.J."/>
            <person name="Thomas B.C."/>
            <person name="Singh A."/>
            <person name="Wilkins M.J."/>
            <person name="Karaoz U."/>
            <person name="Brodie E.L."/>
            <person name="Williams K.H."/>
            <person name="Hubbard S.S."/>
            <person name="Banfield J.F."/>
        </authorList>
    </citation>
    <scope>NUCLEOTIDE SEQUENCE [LARGE SCALE GENOMIC DNA]</scope>
</reference>
<comment type="caution">
    <text evidence="7">The sequence shown here is derived from an EMBL/GenBank/DDBJ whole genome shotgun (WGS) entry which is preliminary data.</text>
</comment>
<accession>A0A1F5KSU8</accession>
<feature type="transmembrane region" description="Helical" evidence="5">
    <location>
        <begin position="123"/>
        <end position="143"/>
    </location>
</feature>
<dbReference type="EMBL" id="MFDM01000011">
    <property type="protein sequence ID" value="OGE43899.1"/>
    <property type="molecule type" value="Genomic_DNA"/>
</dbReference>
<feature type="transmembrane region" description="Helical" evidence="5">
    <location>
        <begin position="67"/>
        <end position="86"/>
    </location>
</feature>
<feature type="transmembrane region" description="Helical" evidence="5">
    <location>
        <begin position="216"/>
        <end position="240"/>
    </location>
</feature>
<dbReference type="GO" id="GO:0016020">
    <property type="term" value="C:membrane"/>
    <property type="evidence" value="ECO:0007669"/>
    <property type="project" value="UniProtKB-SubCell"/>
</dbReference>
<dbReference type="STRING" id="1797785.A3B45_02620"/>
<keyword evidence="3 5" id="KW-1133">Transmembrane helix</keyword>
<name>A0A1F5KSU8_9BACT</name>
<dbReference type="PANTHER" id="PTHR37422">
    <property type="entry name" value="TEICHURONIC ACID BIOSYNTHESIS PROTEIN TUAE"/>
    <property type="match status" value="1"/>
</dbReference>
<feature type="transmembrane region" description="Helical" evidence="5">
    <location>
        <begin position="187"/>
        <end position="204"/>
    </location>
</feature>
<sequence length="413" mass="46144">MLLNRLEKILLFLTILFLPTQLGRHFWPDFSFIYSLKIDYLSPTIYFWDLLVGILLIKGWSRINLTALNLLLAFLLSQLIALIPATSPTNIGVGLVRFEQYLVAGLFGVYLASLNFAKIKSVIFWALTLAILGQSFLALAQFVKGETLGFWILGERTFSISTPAIAKFDFYGTQFLRPYATFPHPNVLAAFLVLSVALCFALRAKKELFLFSTTAFLGIVALVLTVSRVAIAVGVVSAFVLLPKRWFIWILLVVILASPFLYPRFAAVLNFDNLTLLRREELSKLALQIWAQSPLFGVGLNNFILSSAESLVVGPGRFLQPVHNIFLLSLAETGVLGLLGLLGLIGYSIFRLINQGSILKTKHFALMWVVIIFLGMFDHYFLTLPQGYRMLFLIWGLSLSTISSKITTNAKSS</sequence>
<comment type="subcellular location">
    <subcellularLocation>
        <location evidence="1">Membrane</location>
        <topology evidence="1">Multi-pass membrane protein</topology>
    </subcellularLocation>
</comment>
<evidence type="ECO:0000256" key="5">
    <source>
        <dbReference type="SAM" id="Phobius"/>
    </source>
</evidence>
<evidence type="ECO:0000256" key="2">
    <source>
        <dbReference type="ARBA" id="ARBA00022692"/>
    </source>
</evidence>
<evidence type="ECO:0000256" key="1">
    <source>
        <dbReference type="ARBA" id="ARBA00004141"/>
    </source>
</evidence>
<feature type="transmembrane region" description="Helical" evidence="5">
    <location>
        <begin position="98"/>
        <end position="116"/>
    </location>
</feature>
<evidence type="ECO:0000256" key="4">
    <source>
        <dbReference type="ARBA" id="ARBA00023136"/>
    </source>
</evidence>
<feature type="transmembrane region" description="Helical" evidence="5">
    <location>
        <begin position="325"/>
        <end position="352"/>
    </location>
</feature>
<dbReference type="AlphaFoldDB" id="A0A1F5KSU8"/>
<dbReference type="Proteomes" id="UP000178565">
    <property type="component" value="Unassembled WGS sequence"/>
</dbReference>
<organism evidence="7 8">
    <name type="scientific">Candidatus Daviesbacteria bacterium RIFCSPLOWO2_01_FULL_39_12</name>
    <dbReference type="NCBI Taxonomy" id="1797785"/>
    <lineage>
        <taxon>Bacteria</taxon>
        <taxon>Candidatus Daviesiibacteriota</taxon>
    </lineage>
</organism>
<feature type="transmembrane region" description="Helical" evidence="5">
    <location>
        <begin position="246"/>
        <end position="265"/>
    </location>
</feature>
<dbReference type="PANTHER" id="PTHR37422:SF13">
    <property type="entry name" value="LIPOPOLYSACCHARIDE BIOSYNTHESIS PROTEIN PA4999-RELATED"/>
    <property type="match status" value="1"/>
</dbReference>
<dbReference type="InterPro" id="IPR007016">
    <property type="entry name" value="O-antigen_ligase-rel_domated"/>
</dbReference>
<feature type="domain" description="O-antigen ligase-related" evidence="6">
    <location>
        <begin position="214"/>
        <end position="341"/>
    </location>
</feature>